<dbReference type="Proteomes" id="UP000001203">
    <property type="component" value="Chromosome circular"/>
</dbReference>
<dbReference type="HOGENOM" id="CLU_2245463_0_0_3"/>
<dbReference type="EMBL" id="CP000806">
    <property type="protein sequence ID" value="ACB49544.1"/>
    <property type="molecule type" value="Genomic_DNA"/>
</dbReference>
<accession>B1X043</accession>
<keyword evidence="1" id="KW-0812">Transmembrane</keyword>
<keyword evidence="3" id="KW-1185">Reference proteome</keyword>
<proteinExistence type="predicted"/>
<feature type="transmembrane region" description="Helical" evidence="1">
    <location>
        <begin position="79"/>
        <end position="100"/>
    </location>
</feature>
<sequence length="104" mass="11318">MEFWIFVVIALIISALGICIGGSMVVYKKRQLPTQKPQRTAPSSHLQKPSRKSLILPMGGLLGVSMFLLIIGYGTMNIVAAAVGFLLLFLAFGLVGSFIFNQIF</sequence>
<dbReference type="eggNOG" id="ENOG502ZIX8">
    <property type="taxonomic scope" value="Bacteria"/>
</dbReference>
<reference evidence="2 3" key="1">
    <citation type="journal article" date="2008" name="Proc. Natl. Acad. Sci. U.S.A.">
        <title>The genome of Cyanothece 51142, a unicellular diazotrophic cyanobacterium important in the marine nitrogen cycle.</title>
        <authorList>
            <person name="Welsh E.A."/>
            <person name="Liberton M."/>
            <person name="Stoeckel J."/>
            <person name="Loh T."/>
            <person name="Elvitigala T."/>
            <person name="Wang C."/>
            <person name="Wollam A."/>
            <person name="Fulton R.S."/>
            <person name="Clifton S.W."/>
            <person name="Jacobs J.M."/>
            <person name="Aurora R."/>
            <person name="Ghosh B.K."/>
            <person name="Sherman L.A."/>
            <person name="Smith R.D."/>
            <person name="Wilson R.K."/>
            <person name="Pakrasi H.B."/>
        </authorList>
    </citation>
    <scope>NUCLEOTIDE SEQUENCE [LARGE SCALE GENOMIC DNA]</scope>
    <source>
        <strain evidence="3">ATCC 51142 / BH68</strain>
    </source>
</reference>
<evidence type="ECO:0000313" key="3">
    <source>
        <dbReference type="Proteomes" id="UP000001203"/>
    </source>
</evidence>
<evidence type="ECO:0000313" key="2">
    <source>
        <dbReference type="EMBL" id="ACB49544.1"/>
    </source>
</evidence>
<dbReference type="RefSeq" id="WP_009546689.1">
    <property type="nucleotide sequence ID" value="NC_010546.1"/>
</dbReference>
<protein>
    <submittedName>
        <fullName evidence="2">Uncharacterized protein</fullName>
    </submittedName>
</protein>
<feature type="transmembrane region" description="Helical" evidence="1">
    <location>
        <begin position="6"/>
        <end position="27"/>
    </location>
</feature>
<keyword evidence="1" id="KW-0472">Membrane</keyword>
<dbReference type="KEGG" id="cyt:cce_0192"/>
<feature type="transmembrane region" description="Helical" evidence="1">
    <location>
        <begin position="54"/>
        <end position="73"/>
    </location>
</feature>
<keyword evidence="1" id="KW-1133">Transmembrane helix</keyword>
<dbReference type="AlphaFoldDB" id="B1X043"/>
<evidence type="ECO:0000256" key="1">
    <source>
        <dbReference type="SAM" id="Phobius"/>
    </source>
</evidence>
<name>B1X043_CROS5</name>
<gene>
    <name evidence="2" type="ordered locus">cce_0192</name>
</gene>
<organism evidence="2 3">
    <name type="scientific">Crocosphaera subtropica (strain ATCC 51142 / BH68)</name>
    <name type="common">Cyanothece sp. (strain ATCC 51142)</name>
    <dbReference type="NCBI Taxonomy" id="43989"/>
    <lineage>
        <taxon>Bacteria</taxon>
        <taxon>Bacillati</taxon>
        <taxon>Cyanobacteriota</taxon>
        <taxon>Cyanophyceae</taxon>
        <taxon>Oscillatoriophycideae</taxon>
        <taxon>Chroococcales</taxon>
        <taxon>Aphanothecaceae</taxon>
        <taxon>Crocosphaera</taxon>
        <taxon>Crocosphaera subtropica</taxon>
    </lineage>
</organism>